<name>A0A7D8YQG0_9HELO</name>
<dbReference type="PANTHER" id="PTHR48070">
    <property type="entry name" value="ESTERASE OVCA2"/>
    <property type="match status" value="1"/>
</dbReference>
<dbReference type="Pfam" id="PF03959">
    <property type="entry name" value="FSH1"/>
    <property type="match status" value="1"/>
</dbReference>
<dbReference type="Gene3D" id="3.40.50.1820">
    <property type="entry name" value="alpha/beta hydrolase"/>
    <property type="match status" value="1"/>
</dbReference>
<dbReference type="InterPro" id="IPR005645">
    <property type="entry name" value="FSH-like_dom"/>
</dbReference>
<keyword evidence="1 3" id="KW-0378">Hydrolase</keyword>
<dbReference type="GO" id="GO:0019748">
    <property type="term" value="P:secondary metabolic process"/>
    <property type="evidence" value="ECO:0007669"/>
    <property type="project" value="TreeGrafter"/>
</dbReference>
<sequence length="221" mass="24020">MHFLCLHGIGTNSKIFQLQTAPIRDLLGDNHTYEFVDGSLLHAPDPGTLVFASLTANDDEFFSYLDIESAKSCSKALDDLDSFIDAEGPFDAVMAFSQGAGLAATLMLRHSRQNSASPFKLAIFFSGGVPADPELLAEGIVRRLDPDVEGEVIHTPTAHIYGSNDHRLESDSQNLSRLCSVTNKTVQIHNGGHEIPGLKVREAVPGIVRAIKKVMEKTLSY</sequence>
<dbReference type="Proteomes" id="UP000481288">
    <property type="component" value="Unassembled WGS sequence"/>
</dbReference>
<dbReference type="GO" id="GO:0005737">
    <property type="term" value="C:cytoplasm"/>
    <property type="evidence" value="ECO:0007669"/>
    <property type="project" value="TreeGrafter"/>
</dbReference>
<evidence type="ECO:0000256" key="1">
    <source>
        <dbReference type="ARBA" id="ARBA00022801"/>
    </source>
</evidence>
<organism evidence="3 4">
    <name type="scientific">Lachnellula cervina</name>
    <dbReference type="NCBI Taxonomy" id="1316786"/>
    <lineage>
        <taxon>Eukaryota</taxon>
        <taxon>Fungi</taxon>
        <taxon>Dikarya</taxon>
        <taxon>Ascomycota</taxon>
        <taxon>Pezizomycotina</taxon>
        <taxon>Leotiomycetes</taxon>
        <taxon>Helotiales</taxon>
        <taxon>Lachnaceae</taxon>
        <taxon>Lachnellula</taxon>
    </lineage>
</organism>
<reference evidence="3 4" key="1">
    <citation type="submission" date="2018-05" db="EMBL/GenBank/DDBJ databases">
        <title>Whole genome sequencing for identification of molecular markers to develop diagnostic detection tools for the regulated plant pathogen Lachnellula willkommii.</title>
        <authorList>
            <person name="Giroux E."/>
            <person name="Bilodeau G."/>
        </authorList>
    </citation>
    <scope>NUCLEOTIDE SEQUENCE [LARGE SCALE GENOMIC DNA]</scope>
    <source>
        <strain evidence="3 4">CBS 625.97</strain>
    </source>
</reference>
<proteinExistence type="predicted"/>
<feature type="domain" description="Serine hydrolase" evidence="2">
    <location>
        <begin position="2"/>
        <end position="199"/>
    </location>
</feature>
<protein>
    <submittedName>
        <fullName evidence="3">Hydrolase FUB4</fullName>
    </submittedName>
</protein>
<dbReference type="AlphaFoldDB" id="A0A7D8YQG0"/>
<dbReference type="EMBL" id="QGMG01000374">
    <property type="protein sequence ID" value="TVY54116.1"/>
    <property type="molecule type" value="Genomic_DNA"/>
</dbReference>
<dbReference type="GO" id="GO:0016787">
    <property type="term" value="F:hydrolase activity"/>
    <property type="evidence" value="ECO:0007669"/>
    <property type="project" value="UniProtKB-KW"/>
</dbReference>
<dbReference type="GO" id="GO:0005634">
    <property type="term" value="C:nucleus"/>
    <property type="evidence" value="ECO:0007669"/>
    <property type="project" value="TreeGrafter"/>
</dbReference>
<evidence type="ECO:0000313" key="4">
    <source>
        <dbReference type="Proteomes" id="UP000481288"/>
    </source>
</evidence>
<dbReference type="PANTHER" id="PTHR48070:SF6">
    <property type="entry name" value="ESTERASE OVCA2"/>
    <property type="match status" value="1"/>
</dbReference>
<dbReference type="InterPro" id="IPR029058">
    <property type="entry name" value="AB_hydrolase_fold"/>
</dbReference>
<dbReference type="SUPFAM" id="SSF53474">
    <property type="entry name" value="alpha/beta-Hydrolases"/>
    <property type="match status" value="1"/>
</dbReference>
<keyword evidence="4" id="KW-1185">Reference proteome</keyword>
<gene>
    <name evidence="3" type="primary">FUB4_0</name>
    <name evidence="3" type="ORF">LCER1_G004686</name>
</gene>
<comment type="caution">
    <text evidence="3">The sequence shown here is derived from an EMBL/GenBank/DDBJ whole genome shotgun (WGS) entry which is preliminary data.</text>
</comment>
<evidence type="ECO:0000313" key="3">
    <source>
        <dbReference type="EMBL" id="TVY54116.1"/>
    </source>
</evidence>
<dbReference type="InterPro" id="IPR050593">
    <property type="entry name" value="LovG"/>
</dbReference>
<dbReference type="OrthoDB" id="2094269at2759"/>
<evidence type="ECO:0000259" key="2">
    <source>
        <dbReference type="Pfam" id="PF03959"/>
    </source>
</evidence>
<accession>A0A7D8YQG0</accession>